<dbReference type="Pfam" id="PF00788">
    <property type="entry name" value="RA"/>
    <property type="match status" value="1"/>
</dbReference>
<feature type="domain" description="Ras-associating" evidence="1">
    <location>
        <begin position="62"/>
        <end position="167"/>
    </location>
</feature>
<organism evidence="2 3">
    <name type="scientific">Glossina brevipalpis</name>
    <dbReference type="NCBI Taxonomy" id="37001"/>
    <lineage>
        <taxon>Eukaryota</taxon>
        <taxon>Metazoa</taxon>
        <taxon>Ecdysozoa</taxon>
        <taxon>Arthropoda</taxon>
        <taxon>Hexapoda</taxon>
        <taxon>Insecta</taxon>
        <taxon>Pterygota</taxon>
        <taxon>Neoptera</taxon>
        <taxon>Endopterygota</taxon>
        <taxon>Diptera</taxon>
        <taxon>Brachycera</taxon>
        <taxon>Muscomorpha</taxon>
        <taxon>Hippoboscoidea</taxon>
        <taxon>Glossinidae</taxon>
        <taxon>Glossina</taxon>
    </lineage>
</organism>
<dbReference type="VEuPathDB" id="VectorBase:GBRI041603"/>
<dbReference type="InterPro" id="IPR029071">
    <property type="entry name" value="Ubiquitin-like_domsf"/>
</dbReference>
<reference evidence="3" key="1">
    <citation type="submission" date="2014-03" db="EMBL/GenBank/DDBJ databases">
        <authorList>
            <person name="Aksoy S."/>
            <person name="Warren W."/>
            <person name="Wilson R.K."/>
        </authorList>
    </citation>
    <scope>NUCLEOTIDE SEQUENCE [LARGE SCALE GENOMIC DNA]</scope>
    <source>
        <strain evidence="3">IAEA</strain>
    </source>
</reference>
<evidence type="ECO:0000313" key="3">
    <source>
        <dbReference type="Proteomes" id="UP000091820"/>
    </source>
</evidence>
<reference evidence="2" key="2">
    <citation type="submission" date="2020-05" db="UniProtKB">
        <authorList>
            <consortium name="EnsemblMetazoa"/>
        </authorList>
    </citation>
    <scope>IDENTIFICATION</scope>
    <source>
        <strain evidence="2">IAEA</strain>
    </source>
</reference>
<dbReference type="GO" id="GO:0007165">
    <property type="term" value="P:signal transduction"/>
    <property type="evidence" value="ECO:0007669"/>
    <property type="project" value="InterPro"/>
</dbReference>
<proteinExistence type="predicted"/>
<dbReference type="PROSITE" id="PS50200">
    <property type="entry name" value="RA"/>
    <property type="match status" value="1"/>
</dbReference>
<evidence type="ECO:0000313" key="2">
    <source>
        <dbReference type="EnsemblMetazoa" id="GBRI041603-PA"/>
    </source>
</evidence>
<dbReference type="SUPFAM" id="SSF54236">
    <property type="entry name" value="Ubiquitin-like"/>
    <property type="match status" value="1"/>
</dbReference>
<dbReference type="AlphaFoldDB" id="A0A1A9X274"/>
<accession>A0A1A9X274</accession>
<dbReference type="GO" id="GO:0045742">
    <property type="term" value="P:positive regulation of epidermal growth factor receptor signaling pathway"/>
    <property type="evidence" value="ECO:0007669"/>
    <property type="project" value="TreeGrafter"/>
</dbReference>
<dbReference type="Gene3D" id="3.10.20.90">
    <property type="entry name" value="Phosphatidylinositol 3-kinase Catalytic Subunit, Chain A, domain 1"/>
    <property type="match status" value="1"/>
</dbReference>
<dbReference type="PANTHER" id="PTHR21298:SF2">
    <property type="entry name" value="GH01721P"/>
    <property type="match status" value="1"/>
</dbReference>
<dbReference type="GO" id="GO:0045743">
    <property type="term" value="P:positive regulation of fibroblast growth factor receptor signaling pathway"/>
    <property type="evidence" value="ECO:0007669"/>
    <property type="project" value="TreeGrafter"/>
</dbReference>
<dbReference type="Proteomes" id="UP000091820">
    <property type="component" value="Unassembled WGS sequence"/>
</dbReference>
<protein>
    <recommendedName>
        <fullName evidence="1">Ras-associating domain-containing protein</fullName>
    </recommendedName>
</protein>
<evidence type="ECO:0000259" key="1">
    <source>
        <dbReference type="PROSITE" id="PS50200"/>
    </source>
</evidence>
<dbReference type="InterPro" id="IPR000159">
    <property type="entry name" value="RA_dom"/>
</dbReference>
<dbReference type="EnsemblMetazoa" id="GBRI041603-RA">
    <property type="protein sequence ID" value="GBRI041603-PA"/>
    <property type="gene ID" value="GBRI041603"/>
</dbReference>
<dbReference type="PANTHER" id="PTHR21298">
    <property type="entry name" value="GH01721P"/>
    <property type="match status" value="1"/>
</dbReference>
<name>A0A1A9X274_9MUSC</name>
<sequence length="167" mass="19162">MYNGLMLKHVQISPLRKRSDSVSLRSNNSCASSMSGNAEVAADLPRTPSRSSSYLCLSDYLPQAIIKVFTSCLNIDIEYKTLRIQWHTSSKEIIMQLLRRERYNSESIRHHYSGSFYLSMEVSVRRPCVTTILVLDDDTRPTIFYLQLKSDSLTRTCSYFRVAAFSI</sequence>
<keyword evidence="3" id="KW-1185">Reference proteome</keyword>